<dbReference type="InterPro" id="IPR006127">
    <property type="entry name" value="ZnuA-like"/>
</dbReference>
<proteinExistence type="inferred from homology"/>
<dbReference type="AlphaFoldDB" id="A0A382UCJ7"/>
<name>A0A382UCJ7_9ZZZZ</name>
<keyword evidence="3" id="KW-0732">Signal</keyword>
<feature type="coiled-coil region" evidence="4">
    <location>
        <begin position="131"/>
        <end position="158"/>
    </location>
</feature>
<organism evidence="5">
    <name type="scientific">marine metagenome</name>
    <dbReference type="NCBI Taxonomy" id="408172"/>
    <lineage>
        <taxon>unclassified sequences</taxon>
        <taxon>metagenomes</taxon>
        <taxon>ecological metagenomes</taxon>
    </lineage>
</organism>
<evidence type="ECO:0000256" key="4">
    <source>
        <dbReference type="SAM" id="Coils"/>
    </source>
</evidence>
<dbReference type="GO" id="GO:0046872">
    <property type="term" value="F:metal ion binding"/>
    <property type="evidence" value="ECO:0007669"/>
    <property type="project" value="InterPro"/>
</dbReference>
<dbReference type="Gene3D" id="3.40.50.1980">
    <property type="entry name" value="Nitrogenase molybdenum iron protein domain"/>
    <property type="match status" value="2"/>
</dbReference>
<comment type="similarity">
    <text evidence="1">Belongs to the bacterial solute-binding protein 9 family.</text>
</comment>
<dbReference type="InterPro" id="IPR050492">
    <property type="entry name" value="Bact_metal-bind_prot9"/>
</dbReference>
<evidence type="ECO:0000256" key="2">
    <source>
        <dbReference type="ARBA" id="ARBA00022448"/>
    </source>
</evidence>
<evidence type="ECO:0000256" key="3">
    <source>
        <dbReference type="ARBA" id="ARBA00022729"/>
    </source>
</evidence>
<feature type="non-terminal residue" evidence="5">
    <location>
        <position position="1"/>
    </location>
</feature>
<dbReference type="PANTHER" id="PTHR42953">
    <property type="entry name" value="HIGH-AFFINITY ZINC UPTAKE SYSTEM PROTEIN ZNUA-RELATED"/>
    <property type="match status" value="1"/>
</dbReference>
<reference evidence="5" key="1">
    <citation type="submission" date="2018-05" db="EMBL/GenBank/DDBJ databases">
        <authorList>
            <person name="Lanie J.A."/>
            <person name="Ng W.-L."/>
            <person name="Kazmierczak K.M."/>
            <person name="Andrzejewski T.M."/>
            <person name="Davidsen T.M."/>
            <person name="Wayne K.J."/>
            <person name="Tettelin H."/>
            <person name="Glass J.I."/>
            <person name="Rusch D."/>
            <person name="Podicherti R."/>
            <person name="Tsui H.-C.T."/>
            <person name="Winkler M.E."/>
        </authorList>
    </citation>
    <scope>NUCLEOTIDE SEQUENCE</scope>
</reference>
<keyword evidence="4" id="KW-0175">Coiled coil</keyword>
<sequence>VNYPLACFAERIGGELIAVHFPEINGDPAFWEPKAKDVRAFQGADILLLNGATYAKWTTETSLPESKIVNTSASFRDRFIEVNENVAHQHGKDIDHSHAGTAFTTWLDLKQAEQQATAIRDTLIKLLPNSERAIKNNFDALQRDLQALDTELMEISGKIGKTPLAGSHPIYQYLARGYDLQIRSVSWEPDKMPDANGWAELAAIRKEYPSKIMLWEAKPDKAIARKLVEQGVSSVVFNPCGNRPDEGDWLSVIQANISRLSRAVPKK</sequence>
<protein>
    <recommendedName>
        <fullName evidence="6">Zinc ABC transporter substrate-binding protein</fullName>
    </recommendedName>
</protein>
<accession>A0A382UCJ7</accession>
<evidence type="ECO:0000313" key="5">
    <source>
        <dbReference type="EMBL" id="SVD31388.1"/>
    </source>
</evidence>
<dbReference type="EMBL" id="UINC01142821">
    <property type="protein sequence ID" value="SVD31388.1"/>
    <property type="molecule type" value="Genomic_DNA"/>
</dbReference>
<keyword evidence="2" id="KW-0813">Transport</keyword>
<gene>
    <name evidence="5" type="ORF">METZ01_LOCUS384242</name>
</gene>
<dbReference type="SUPFAM" id="SSF53807">
    <property type="entry name" value="Helical backbone' metal receptor"/>
    <property type="match status" value="1"/>
</dbReference>
<dbReference type="PANTHER" id="PTHR42953:SF3">
    <property type="entry name" value="HIGH-AFFINITY ZINC UPTAKE SYSTEM PROTEIN ZNUA"/>
    <property type="match status" value="1"/>
</dbReference>
<dbReference type="Pfam" id="PF01297">
    <property type="entry name" value="ZnuA"/>
    <property type="match status" value="1"/>
</dbReference>
<dbReference type="GO" id="GO:0030001">
    <property type="term" value="P:metal ion transport"/>
    <property type="evidence" value="ECO:0007669"/>
    <property type="project" value="InterPro"/>
</dbReference>
<evidence type="ECO:0000256" key="1">
    <source>
        <dbReference type="ARBA" id="ARBA00011028"/>
    </source>
</evidence>
<evidence type="ECO:0008006" key="6">
    <source>
        <dbReference type="Google" id="ProtNLM"/>
    </source>
</evidence>